<sequence length="60" mass="6392">MKIRISLLVFVVTVLITLCCGRYCSTLIAEQADQRGAQSTQSMSVPKDSKSEGQGGLTAT</sequence>
<protein>
    <recommendedName>
        <fullName evidence="4">Secreted protein</fullName>
    </recommendedName>
</protein>
<reference evidence="2 3" key="1">
    <citation type="submission" date="2024-03" db="EMBL/GenBank/DDBJ databases">
        <title>Community enrichment and isolation of bacterial strains for fucoidan degradation.</title>
        <authorList>
            <person name="Sichert A."/>
        </authorList>
    </citation>
    <scope>NUCLEOTIDE SEQUENCE [LARGE SCALE GENOMIC DNA]</scope>
    <source>
        <strain evidence="2 3">AS76</strain>
    </source>
</reference>
<evidence type="ECO:0000313" key="2">
    <source>
        <dbReference type="EMBL" id="MEM5537268.1"/>
    </source>
</evidence>
<dbReference type="Proteomes" id="UP001449225">
    <property type="component" value="Unassembled WGS sequence"/>
</dbReference>
<gene>
    <name evidence="2" type="ORF">WNY58_12805</name>
</gene>
<dbReference type="RefSeq" id="WP_067981441.1">
    <property type="nucleotide sequence ID" value="NZ_CAXBCE010000057.1"/>
</dbReference>
<feature type="region of interest" description="Disordered" evidence="1">
    <location>
        <begin position="34"/>
        <end position="60"/>
    </location>
</feature>
<comment type="caution">
    <text evidence="2">The sequence shown here is derived from an EMBL/GenBank/DDBJ whole genome shotgun (WGS) entry which is preliminary data.</text>
</comment>
<name>A0ABU9TU70_9GAMM</name>
<accession>A0ABU9TU70</accession>
<keyword evidence="3" id="KW-1185">Reference proteome</keyword>
<organism evidence="2 3">
    <name type="scientific">Neptuniibacter pectenicola</name>
    <dbReference type="NCBI Taxonomy" id="1806669"/>
    <lineage>
        <taxon>Bacteria</taxon>
        <taxon>Pseudomonadati</taxon>
        <taxon>Pseudomonadota</taxon>
        <taxon>Gammaproteobacteria</taxon>
        <taxon>Oceanospirillales</taxon>
        <taxon>Oceanospirillaceae</taxon>
        <taxon>Neptuniibacter</taxon>
    </lineage>
</organism>
<evidence type="ECO:0008006" key="4">
    <source>
        <dbReference type="Google" id="ProtNLM"/>
    </source>
</evidence>
<dbReference type="EMBL" id="JBBMRA010000012">
    <property type="protein sequence ID" value="MEM5537268.1"/>
    <property type="molecule type" value="Genomic_DNA"/>
</dbReference>
<proteinExistence type="predicted"/>
<evidence type="ECO:0000256" key="1">
    <source>
        <dbReference type="SAM" id="MobiDB-lite"/>
    </source>
</evidence>
<evidence type="ECO:0000313" key="3">
    <source>
        <dbReference type="Proteomes" id="UP001449225"/>
    </source>
</evidence>